<evidence type="ECO:0000313" key="3">
    <source>
        <dbReference type="Proteomes" id="UP000318521"/>
    </source>
</evidence>
<evidence type="ECO:0000256" key="1">
    <source>
        <dbReference type="SAM" id="Phobius"/>
    </source>
</evidence>
<name>A0A553ZVR5_9BACI</name>
<keyword evidence="1" id="KW-0472">Membrane</keyword>
<accession>A0A553ZVR5</accession>
<keyword evidence="1" id="KW-0812">Transmembrane</keyword>
<dbReference type="RefSeq" id="WP_143849753.1">
    <property type="nucleotide sequence ID" value="NZ_VLXZ01000010.1"/>
</dbReference>
<evidence type="ECO:0000313" key="2">
    <source>
        <dbReference type="EMBL" id="TSB45564.1"/>
    </source>
</evidence>
<reference evidence="2 3" key="1">
    <citation type="submission" date="2019-07" db="EMBL/GenBank/DDBJ databases">
        <authorList>
            <person name="Park Y.J."/>
            <person name="Jeong S.E."/>
            <person name="Jung H.S."/>
        </authorList>
    </citation>
    <scope>NUCLEOTIDE SEQUENCE [LARGE SCALE GENOMIC DNA]</scope>
    <source>
        <strain evidence="3">P16(2019)</strain>
    </source>
</reference>
<organism evidence="2 3">
    <name type="scientific">Alkalicoccobacillus porphyridii</name>
    <dbReference type="NCBI Taxonomy" id="2597270"/>
    <lineage>
        <taxon>Bacteria</taxon>
        <taxon>Bacillati</taxon>
        <taxon>Bacillota</taxon>
        <taxon>Bacilli</taxon>
        <taxon>Bacillales</taxon>
        <taxon>Bacillaceae</taxon>
        <taxon>Alkalicoccobacillus</taxon>
    </lineage>
</organism>
<keyword evidence="1" id="KW-1133">Transmembrane helix</keyword>
<dbReference type="AlphaFoldDB" id="A0A553ZVR5"/>
<gene>
    <name evidence="2" type="ORF">FN960_15455</name>
</gene>
<dbReference type="EMBL" id="VLXZ01000010">
    <property type="protein sequence ID" value="TSB45564.1"/>
    <property type="molecule type" value="Genomic_DNA"/>
</dbReference>
<feature type="transmembrane region" description="Helical" evidence="1">
    <location>
        <begin position="6"/>
        <end position="24"/>
    </location>
</feature>
<sequence>MNDLFMEHGIAIFSLLVAIIALFLNRKISKLNSYNQHGSYTVYFQKESKIKKWLYGPGFSVKTDNSISSSKLAFNYSLRIKPLLGGVYRSHIFNDLERTESIGTTKTLPVVRTYKNKYKFPDKYAHQDIISFSSSPIYPYFSVNGTFDEEERKYEKRLCRYHRYIEITDYCGNTEIWYISFSLYLSNLEENRHWNKYNEDKNFMYYTFGDFNIVSPRDIRLNLNQTLRFNKDLSTIAGSEKSWGESERFIDIGYDKIDSELQLYEMKEYLLFRSSLKNYDL</sequence>
<protein>
    <submittedName>
        <fullName evidence="2">Uncharacterized protein</fullName>
    </submittedName>
</protein>
<keyword evidence="3" id="KW-1185">Reference proteome</keyword>
<proteinExistence type="predicted"/>
<dbReference type="OrthoDB" id="3010203at2"/>
<comment type="caution">
    <text evidence="2">The sequence shown here is derived from an EMBL/GenBank/DDBJ whole genome shotgun (WGS) entry which is preliminary data.</text>
</comment>
<dbReference type="Proteomes" id="UP000318521">
    <property type="component" value="Unassembled WGS sequence"/>
</dbReference>